<accession>A0A5C5WCM6</accession>
<dbReference type="SUPFAM" id="SSF116878">
    <property type="entry name" value="TrmE connector domain"/>
    <property type="match status" value="1"/>
</dbReference>
<dbReference type="GO" id="GO:0016787">
    <property type="term" value="F:hydrolase activity"/>
    <property type="evidence" value="ECO:0007669"/>
    <property type="project" value="UniProtKB-KW"/>
</dbReference>
<dbReference type="Gene3D" id="1.20.120.430">
    <property type="entry name" value="tRNA modification GTPase MnmE domain 2"/>
    <property type="match status" value="1"/>
</dbReference>
<protein>
    <submittedName>
        <fullName evidence="5">tRNA modification GTPase MnmE</fullName>
        <ecNumber evidence="5">3.6.5.-</ecNumber>
    </submittedName>
</protein>
<dbReference type="PRINTS" id="PR00326">
    <property type="entry name" value="GTP1OBG"/>
</dbReference>
<comment type="caution">
    <text evidence="5">The sequence shown here is derived from an EMBL/GenBank/DDBJ whole genome shotgun (WGS) entry which is preliminary data.</text>
</comment>
<dbReference type="PANTHER" id="PTHR42714:SF2">
    <property type="entry name" value="TRNA MODIFICATION GTPASE GTPBP3, MITOCHONDRIAL"/>
    <property type="match status" value="1"/>
</dbReference>
<dbReference type="EMBL" id="SJPH01000001">
    <property type="protein sequence ID" value="TWT48430.1"/>
    <property type="molecule type" value="Genomic_DNA"/>
</dbReference>
<dbReference type="AlphaFoldDB" id="A0A5C5WCM6"/>
<dbReference type="Proteomes" id="UP000318995">
    <property type="component" value="Unassembled WGS sequence"/>
</dbReference>
<organism evidence="5 6">
    <name type="scientific">Botrimarina hoheduenensis</name>
    <dbReference type="NCBI Taxonomy" id="2528000"/>
    <lineage>
        <taxon>Bacteria</taxon>
        <taxon>Pseudomonadati</taxon>
        <taxon>Planctomycetota</taxon>
        <taxon>Planctomycetia</taxon>
        <taxon>Pirellulales</taxon>
        <taxon>Lacipirellulaceae</taxon>
        <taxon>Botrimarina</taxon>
    </lineage>
</organism>
<feature type="region of interest" description="Disordered" evidence="1">
    <location>
        <begin position="285"/>
        <end position="318"/>
    </location>
</feature>
<feature type="domain" description="G" evidence="2">
    <location>
        <begin position="227"/>
        <end position="291"/>
    </location>
</feature>
<dbReference type="SUPFAM" id="SSF103025">
    <property type="entry name" value="Folate-binding domain"/>
    <property type="match status" value="1"/>
</dbReference>
<dbReference type="Gene3D" id="3.40.50.300">
    <property type="entry name" value="P-loop containing nucleotide triphosphate hydrolases"/>
    <property type="match status" value="1"/>
</dbReference>
<dbReference type="OrthoDB" id="9805918at2"/>
<dbReference type="InterPro" id="IPR018948">
    <property type="entry name" value="GTP-bd_TrmE_N"/>
</dbReference>
<dbReference type="GO" id="GO:0030488">
    <property type="term" value="P:tRNA methylation"/>
    <property type="evidence" value="ECO:0007669"/>
    <property type="project" value="TreeGrafter"/>
</dbReference>
<evidence type="ECO:0000313" key="5">
    <source>
        <dbReference type="EMBL" id="TWT48430.1"/>
    </source>
</evidence>
<dbReference type="InterPro" id="IPR027368">
    <property type="entry name" value="MnmE_dom2"/>
</dbReference>
<keyword evidence="6" id="KW-1185">Reference proteome</keyword>
<dbReference type="GO" id="GO:0002098">
    <property type="term" value="P:tRNA wobble uridine modification"/>
    <property type="evidence" value="ECO:0007669"/>
    <property type="project" value="TreeGrafter"/>
</dbReference>
<evidence type="ECO:0000259" key="4">
    <source>
        <dbReference type="Pfam" id="PF12631"/>
    </source>
</evidence>
<keyword evidence="5" id="KW-0378">Hydrolase</keyword>
<gene>
    <name evidence="5" type="primary">mnmE_1</name>
    <name evidence="5" type="ORF">Pla111_01980</name>
</gene>
<dbReference type="Pfam" id="PF12631">
    <property type="entry name" value="MnmE_helical"/>
    <property type="match status" value="1"/>
</dbReference>
<dbReference type="RefSeq" id="WP_146570495.1">
    <property type="nucleotide sequence ID" value="NZ_SJPH01000001.1"/>
</dbReference>
<dbReference type="InterPro" id="IPR006073">
    <property type="entry name" value="GTP-bd"/>
</dbReference>
<dbReference type="PANTHER" id="PTHR42714">
    <property type="entry name" value="TRNA MODIFICATION GTPASE GTPBP3"/>
    <property type="match status" value="1"/>
</dbReference>
<dbReference type="Gene3D" id="3.30.1360.120">
    <property type="entry name" value="Probable tRNA modification gtpase trme, domain 1"/>
    <property type="match status" value="1"/>
</dbReference>
<evidence type="ECO:0000256" key="1">
    <source>
        <dbReference type="SAM" id="MobiDB-lite"/>
    </source>
</evidence>
<dbReference type="GO" id="GO:0005525">
    <property type="term" value="F:GTP binding"/>
    <property type="evidence" value="ECO:0007669"/>
    <property type="project" value="InterPro"/>
</dbReference>
<dbReference type="CDD" id="cd14858">
    <property type="entry name" value="TrmE_N"/>
    <property type="match status" value="1"/>
</dbReference>
<dbReference type="InterPro" id="IPR027266">
    <property type="entry name" value="TrmE/GcvT-like"/>
</dbReference>
<dbReference type="GO" id="GO:0005829">
    <property type="term" value="C:cytosol"/>
    <property type="evidence" value="ECO:0007669"/>
    <property type="project" value="TreeGrafter"/>
</dbReference>
<dbReference type="SUPFAM" id="SSF52540">
    <property type="entry name" value="P-loop containing nucleoside triphosphate hydrolases"/>
    <property type="match status" value="1"/>
</dbReference>
<dbReference type="Pfam" id="PF01926">
    <property type="entry name" value="MMR_HSR1"/>
    <property type="match status" value="1"/>
</dbReference>
<feature type="domain" description="GTP-binding protein TrmE N-terminal" evidence="3">
    <location>
        <begin position="10"/>
        <end position="128"/>
    </location>
</feature>
<evidence type="ECO:0000259" key="3">
    <source>
        <dbReference type="Pfam" id="PF10396"/>
    </source>
</evidence>
<evidence type="ECO:0000259" key="2">
    <source>
        <dbReference type="Pfam" id="PF01926"/>
    </source>
</evidence>
<sequence>MSYVADENDTIVAAATPNGPAERAIVRLAGPQAVQLVAGLADRSLTTPVARRFGTVAIRVPIGGAARAIPCDVFIWPDARSYTRQPAAELHTVGSPPVVEALIAACLAAGARLAQPGEFTLRACLAGRLDLLQAEAVLAVIDARHTTMLSVALEQMAGGLSRPLAALRGSLLDLLADLEAGLDFVDEEDVRFVEADDLARRLTESAELIERIAAQTQQRGATAATPRVALVGRPNVGKSRLFNALVERYGVGERCRPALVADQPGVTRDEIVAVLSCAGMRFSLIDTPGDDEDTGDDKGTGDDEGTGDNKGSNRAKQPIDVVDEQARQQSRAKRGSLDLEVFCTPAATRTVIPGGAAEALTVLTMVDRGGAQAAQEGTINTSAVTGAGLAELAAAIAQRLADRTIETASASVVSTTAGRCAESLSAAREALKTAAEAARCGYGDELVAFDLRRALDAIGLVTGEIVTDEVLDQIFSKFCIGK</sequence>
<name>A0A5C5WCM6_9BACT</name>
<proteinExistence type="predicted"/>
<evidence type="ECO:0000313" key="6">
    <source>
        <dbReference type="Proteomes" id="UP000318995"/>
    </source>
</evidence>
<dbReference type="InterPro" id="IPR027417">
    <property type="entry name" value="P-loop_NTPase"/>
</dbReference>
<feature type="domain" description="MnmE helical" evidence="4">
    <location>
        <begin position="131"/>
        <end position="479"/>
    </location>
</feature>
<dbReference type="Pfam" id="PF10396">
    <property type="entry name" value="TrmE_N"/>
    <property type="match status" value="1"/>
</dbReference>
<reference evidence="5 6" key="1">
    <citation type="submission" date="2019-02" db="EMBL/GenBank/DDBJ databases">
        <title>Deep-cultivation of Planctomycetes and their phenomic and genomic characterization uncovers novel biology.</title>
        <authorList>
            <person name="Wiegand S."/>
            <person name="Jogler M."/>
            <person name="Boedeker C."/>
            <person name="Pinto D."/>
            <person name="Vollmers J."/>
            <person name="Rivas-Marin E."/>
            <person name="Kohn T."/>
            <person name="Peeters S.H."/>
            <person name="Heuer A."/>
            <person name="Rast P."/>
            <person name="Oberbeckmann S."/>
            <person name="Bunk B."/>
            <person name="Jeske O."/>
            <person name="Meyerdierks A."/>
            <person name="Storesund J.E."/>
            <person name="Kallscheuer N."/>
            <person name="Luecker S."/>
            <person name="Lage O.M."/>
            <person name="Pohl T."/>
            <person name="Merkel B.J."/>
            <person name="Hornburger P."/>
            <person name="Mueller R.-W."/>
            <person name="Bruemmer F."/>
            <person name="Labrenz M."/>
            <person name="Spormann A.M."/>
            <person name="Op Den Camp H."/>
            <person name="Overmann J."/>
            <person name="Amann R."/>
            <person name="Jetten M.S.M."/>
            <person name="Mascher T."/>
            <person name="Medema M.H."/>
            <person name="Devos D.P."/>
            <person name="Kaster A.-K."/>
            <person name="Ovreas L."/>
            <person name="Rohde M."/>
            <person name="Galperin M.Y."/>
            <person name="Jogler C."/>
        </authorList>
    </citation>
    <scope>NUCLEOTIDE SEQUENCE [LARGE SCALE GENOMIC DNA]</scope>
    <source>
        <strain evidence="5 6">Pla111</strain>
    </source>
</reference>
<dbReference type="EC" id="3.6.5.-" evidence="5"/>
<dbReference type="InterPro" id="IPR025867">
    <property type="entry name" value="MnmE_helical"/>
</dbReference>